<accession>A0A8S9M4V4</accession>
<sequence>MHRLASATEFMAMEVDSEKQPIKREISPEPDSSPPCPKISIHDYYLSSVSSTSSTRIV</sequence>
<dbReference type="AlphaFoldDB" id="A0A8S9M4V4"/>
<protein>
    <submittedName>
        <fullName evidence="2">Uncharacterized protein</fullName>
    </submittedName>
</protein>
<feature type="region of interest" description="Disordered" evidence="1">
    <location>
        <begin position="1"/>
        <end position="39"/>
    </location>
</feature>
<dbReference type="Proteomes" id="UP000266723">
    <property type="component" value="Unassembled WGS sequence"/>
</dbReference>
<proteinExistence type="predicted"/>
<dbReference type="EMBL" id="QGKY02000089">
    <property type="protein sequence ID" value="KAF2613912.1"/>
    <property type="molecule type" value="Genomic_DNA"/>
</dbReference>
<gene>
    <name evidence="3" type="ORF">DY000_02009644</name>
    <name evidence="2" type="ORF">F2Q70_00013198</name>
</gene>
<name>A0A8S9M4V4_BRACR</name>
<dbReference type="EMBL" id="QGKV02000832">
    <property type="protein sequence ID" value="KAF3551660.1"/>
    <property type="molecule type" value="Genomic_DNA"/>
</dbReference>
<evidence type="ECO:0000313" key="4">
    <source>
        <dbReference type="Proteomes" id="UP000266723"/>
    </source>
</evidence>
<comment type="caution">
    <text evidence="2">The sequence shown here is derived from an EMBL/GenBank/DDBJ whole genome shotgun (WGS) entry which is preliminary data.</text>
</comment>
<keyword evidence="4" id="KW-1185">Reference proteome</keyword>
<feature type="compositionally biased region" description="Basic and acidic residues" evidence="1">
    <location>
        <begin position="16"/>
        <end position="27"/>
    </location>
</feature>
<evidence type="ECO:0000256" key="1">
    <source>
        <dbReference type="SAM" id="MobiDB-lite"/>
    </source>
</evidence>
<reference evidence="3 4" key="3">
    <citation type="journal article" date="2020" name="BMC Genomics">
        <title>Intraspecific diversification of the crop wild relative Brassica cretica Lam. using demographic model selection.</title>
        <authorList>
            <person name="Kioukis A."/>
            <person name="Michalopoulou V.A."/>
            <person name="Briers L."/>
            <person name="Pirintsos S."/>
            <person name="Studholme D.J."/>
            <person name="Pavlidis P."/>
            <person name="Sarris P.F."/>
        </authorList>
    </citation>
    <scope>NUCLEOTIDE SEQUENCE [LARGE SCALE GENOMIC DNA]</scope>
    <source>
        <strain evidence="4">cv. PFS-1207/04</strain>
        <strain evidence="3">PFS-1207/04</strain>
    </source>
</reference>
<reference evidence="2" key="1">
    <citation type="submission" date="2019-12" db="EMBL/GenBank/DDBJ databases">
        <title>Genome sequencing and annotation of Brassica cretica.</title>
        <authorList>
            <person name="Studholme D.J."/>
            <person name="Sarris P.F."/>
        </authorList>
    </citation>
    <scope>NUCLEOTIDE SEQUENCE</scope>
    <source>
        <strain evidence="2">PFS-102/07</strain>
        <tissue evidence="2">Leaf</tissue>
    </source>
</reference>
<evidence type="ECO:0000313" key="3">
    <source>
        <dbReference type="EMBL" id="KAF3551660.1"/>
    </source>
</evidence>
<organism evidence="2">
    <name type="scientific">Brassica cretica</name>
    <name type="common">Mustard</name>
    <dbReference type="NCBI Taxonomy" id="69181"/>
    <lineage>
        <taxon>Eukaryota</taxon>
        <taxon>Viridiplantae</taxon>
        <taxon>Streptophyta</taxon>
        <taxon>Embryophyta</taxon>
        <taxon>Tracheophyta</taxon>
        <taxon>Spermatophyta</taxon>
        <taxon>Magnoliopsida</taxon>
        <taxon>eudicotyledons</taxon>
        <taxon>Gunneridae</taxon>
        <taxon>Pentapetalae</taxon>
        <taxon>rosids</taxon>
        <taxon>malvids</taxon>
        <taxon>Brassicales</taxon>
        <taxon>Brassicaceae</taxon>
        <taxon>Brassiceae</taxon>
        <taxon>Brassica</taxon>
    </lineage>
</organism>
<evidence type="ECO:0000313" key="2">
    <source>
        <dbReference type="EMBL" id="KAF2613912.1"/>
    </source>
</evidence>
<reference evidence="3" key="2">
    <citation type="submission" date="2019-12" db="EMBL/GenBank/DDBJ databases">
        <authorList>
            <person name="Studholme D.J."/>
            <person name="Sarris P."/>
        </authorList>
    </citation>
    <scope>NUCLEOTIDE SEQUENCE</scope>
    <source>
        <strain evidence="3">PFS-1207/04</strain>
        <tissue evidence="3">Leaf</tissue>
    </source>
</reference>